<keyword evidence="9" id="KW-1185">Reference proteome</keyword>
<dbReference type="GO" id="GO:0031694">
    <property type="term" value="F:alpha-2A adrenergic receptor binding"/>
    <property type="evidence" value="ECO:0007669"/>
    <property type="project" value="TreeGrafter"/>
</dbReference>
<evidence type="ECO:0000256" key="1">
    <source>
        <dbReference type="ARBA" id="ARBA00004479"/>
    </source>
</evidence>
<dbReference type="InParanoid" id="A0A7N4NXS2"/>
<dbReference type="GO" id="GO:0005794">
    <property type="term" value="C:Golgi apparatus"/>
    <property type="evidence" value="ECO:0007669"/>
    <property type="project" value="TreeGrafter"/>
</dbReference>
<dbReference type="GO" id="GO:0005886">
    <property type="term" value="C:plasma membrane"/>
    <property type="evidence" value="ECO:0007669"/>
    <property type="project" value="TreeGrafter"/>
</dbReference>
<dbReference type="InterPro" id="IPR036669">
    <property type="entry name" value="Amyloid_Cu-bd_sf"/>
</dbReference>
<feature type="region of interest" description="GFLD subdomain" evidence="5">
    <location>
        <begin position="64"/>
        <end position="158"/>
    </location>
</feature>
<dbReference type="InterPro" id="IPR008155">
    <property type="entry name" value="Amyloid_glyco"/>
</dbReference>
<dbReference type="GO" id="GO:0031695">
    <property type="term" value="F:alpha-2B adrenergic receptor binding"/>
    <property type="evidence" value="ECO:0007669"/>
    <property type="project" value="TreeGrafter"/>
</dbReference>
<accession>A0A7N4NXS2</accession>
<evidence type="ECO:0000259" key="7">
    <source>
        <dbReference type="PROSITE" id="PS51869"/>
    </source>
</evidence>
<reference evidence="8" key="3">
    <citation type="submission" date="2025-09" db="UniProtKB">
        <authorList>
            <consortium name="Ensembl"/>
        </authorList>
    </citation>
    <scope>IDENTIFICATION</scope>
</reference>
<dbReference type="InterPro" id="IPR008154">
    <property type="entry name" value="Amyloid_glyco_extra"/>
</dbReference>
<dbReference type="AlphaFoldDB" id="A0A7N4NXS2"/>
<dbReference type="SMART" id="SM00006">
    <property type="entry name" value="A4_EXTRA"/>
    <property type="match status" value="1"/>
</dbReference>
<keyword evidence="4" id="KW-0472">Membrane</keyword>
<name>A0A7N4NXS2_SARHA</name>
<comment type="subcellular location">
    <subcellularLocation>
        <location evidence="1">Membrane</location>
        <topology evidence="1">Single-pass type I membrane protein</topology>
    </subcellularLocation>
</comment>
<organism evidence="8 9">
    <name type="scientific">Sarcophilus harrisii</name>
    <name type="common">Tasmanian devil</name>
    <name type="synonym">Sarcophilus laniarius</name>
    <dbReference type="NCBI Taxonomy" id="9305"/>
    <lineage>
        <taxon>Eukaryota</taxon>
        <taxon>Metazoa</taxon>
        <taxon>Chordata</taxon>
        <taxon>Craniata</taxon>
        <taxon>Vertebrata</taxon>
        <taxon>Euteleostomi</taxon>
        <taxon>Mammalia</taxon>
        <taxon>Metatheria</taxon>
        <taxon>Dasyuromorphia</taxon>
        <taxon>Dasyuridae</taxon>
        <taxon>Sarcophilus</taxon>
    </lineage>
</organism>
<dbReference type="PANTHER" id="PTHR23103:SF13">
    <property type="entry name" value="AMYLOID BETA PRECURSOR LIKE PROTEIN 1"/>
    <property type="match status" value="1"/>
</dbReference>
<dbReference type="GO" id="GO:0031696">
    <property type="term" value="F:alpha-2C adrenergic receptor binding"/>
    <property type="evidence" value="ECO:0007669"/>
    <property type="project" value="TreeGrafter"/>
</dbReference>
<dbReference type="GO" id="GO:0008201">
    <property type="term" value="F:heparin binding"/>
    <property type="evidence" value="ECO:0007669"/>
    <property type="project" value="UniProtKB-UniRule"/>
</dbReference>
<feature type="region of interest" description="CuBD subdomain" evidence="5">
    <location>
        <begin position="166"/>
        <end position="197"/>
    </location>
</feature>
<dbReference type="PANTHER" id="PTHR23103">
    <property type="entry name" value="ALZHEIMER'S DISEASE BETA-AMYLOID RELATED"/>
    <property type="match status" value="1"/>
</dbReference>
<feature type="chain" id="PRO_5029586445" description="E1 domain-containing protein" evidence="6">
    <location>
        <begin position="38"/>
        <end position="216"/>
    </location>
</feature>
<evidence type="ECO:0000256" key="5">
    <source>
        <dbReference type="PROSITE-ProRule" id="PRU01217"/>
    </source>
</evidence>
<protein>
    <recommendedName>
        <fullName evidence="7">E1 domain-containing protein</fullName>
    </recommendedName>
</protein>
<dbReference type="Ensembl" id="ENSSHAT00000042077.1">
    <property type="protein sequence ID" value="ENSSHAP00000029201.1"/>
    <property type="gene ID" value="ENSSHAG00000027518.1"/>
</dbReference>
<proteinExistence type="inferred from homology"/>
<keyword evidence="2" id="KW-0812">Transmembrane</keyword>
<comment type="caution">
    <text evidence="5">Lacks conserved residue(s) required for the propagation of feature annotation.</text>
</comment>
<keyword evidence="6" id="KW-0732">Signal</keyword>
<dbReference type="SUPFAM" id="SSF56491">
    <property type="entry name" value="A heparin-binding domain"/>
    <property type="match status" value="1"/>
</dbReference>
<evidence type="ECO:0000313" key="9">
    <source>
        <dbReference type="Proteomes" id="UP000007648"/>
    </source>
</evidence>
<dbReference type="GO" id="GO:0046914">
    <property type="term" value="F:transition metal ion binding"/>
    <property type="evidence" value="ECO:0007669"/>
    <property type="project" value="InterPro"/>
</dbReference>
<keyword evidence="3" id="KW-1133">Transmembrane helix</keyword>
<dbReference type="Gene3D" id="3.90.570.10">
    <property type="entry name" value="Amyloidogenic glycoprotein, heparin-binding domain"/>
    <property type="match status" value="1"/>
</dbReference>
<dbReference type="GeneTree" id="ENSGT00530000063252"/>
<evidence type="ECO:0000256" key="4">
    <source>
        <dbReference type="ARBA" id="ARBA00023136"/>
    </source>
</evidence>
<dbReference type="PROSITE" id="PS51869">
    <property type="entry name" value="APP_E1"/>
    <property type="match status" value="1"/>
</dbReference>
<dbReference type="InterPro" id="IPR036454">
    <property type="entry name" value="Amyloid_glyco_heparin-bd_sf"/>
</dbReference>
<evidence type="ECO:0000256" key="3">
    <source>
        <dbReference type="ARBA" id="ARBA00022989"/>
    </source>
</evidence>
<comment type="similarity">
    <text evidence="5">Belongs to the APP family.</text>
</comment>
<evidence type="ECO:0000313" key="8">
    <source>
        <dbReference type="Ensembl" id="ENSSHAP00000029201.1"/>
    </source>
</evidence>
<dbReference type="Gene3D" id="3.30.1490.140">
    <property type="entry name" value="Amyloidogenic glycoprotein, copper-binding domain"/>
    <property type="match status" value="1"/>
</dbReference>
<dbReference type="Pfam" id="PF02177">
    <property type="entry name" value="APP_N"/>
    <property type="match status" value="1"/>
</dbReference>
<feature type="domain" description="E1" evidence="7">
    <location>
        <begin position="64"/>
        <end position="197"/>
    </location>
</feature>
<reference evidence="8 9" key="1">
    <citation type="journal article" date="2011" name="Proc. Natl. Acad. Sci. U.S.A.">
        <title>Genetic diversity and population structure of the endangered marsupial Sarcophilus harrisii (Tasmanian devil).</title>
        <authorList>
            <person name="Miller W."/>
            <person name="Hayes V.M."/>
            <person name="Ratan A."/>
            <person name="Petersen D.C."/>
            <person name="Wittekindt N.E."/>
            <person name="Miller J."/>
            <person name="Walenz B."/>
            <person name="Knight J."/>
            <person name="Qi J."/>
            <person name="Zhao F."/>
            <person name="Wang Q."/>
            <person name="Bedoya-Reina O.C."/>
            <person name="Katiyar N."/>
            <person name="Tomsho L.P."/>
            <person name="Kasson L.M."/>
            <person name="Hardie R.A."/>
            <person name="Woodbridge P."/>
            <person name="Tindall E.A."/>
            <person name="Bertelsen M.F."/>
            <person name="Dixon D."/>
            <person name="Pyecroft S."/>
            <person name="Helgen K.M."/>
            <person name="Lesk A.M."/>
            <person name="Pringle T.H."/>
            <person name="Patterson N."/>
            <person name="Zhang Y."/>
            <person name="Kreiss A."/>
            <person name="Woods G.M."/>
            <person name="Jones M.E."/>
            <person name="Schuster S.C."/>
        </authorList>
    </citation>
    <scope>NUCLEOTIDE SEQUENCE [LARGE SCALE GENOMIC DNA]</scope>
</reference>
<dbReference type="GO" id="GO:0007409">
    <property type="term" value="P:axonogenesis"/>
    <property type="evidence" value="ECO:0007669"/>
    <property type="project" value="TreeGrafter"/>
</dbReference>
<evidence type="ECO:0000256" key="2">
    <source>
        <dbReference type="ARBA" id="ARBA00022692"/>
    </source>
</evidence>
<reference evidence="8" key="2">
    <citation type="submission" date="2025-08" db="UniProtKB">
        <authorList>
            <consortium name="Ensembl"/>
        </authorList>
    </citation>
    <scope>IDENTIFICATION</scope>
</reference>
<dbReference type="Proteomes" id="UP000007648">
    <property type="component" value="Unassembled WGS sequence"/>
</dbReference>
<feature type="signal peptide" evidence="6">
    <location>
        <begin position="1"/>
        <end position="37"/>
    </location>
</feature>
<evidence type="ECO:0000256" key="6">
    <source>
        <dbReference type="SAM" id="SignalP"/>
    </source>
</evidence>
<sequence length="216" mass="23726">MGSANPAARGPGRRLGSLPSLPLLLLLLLLPAPGSSSRGTPSPGEVRPTPPAAVRWGIQTPKAIAGVPQVAGLCGRLTLHRDLRTGRWEPDPQHSRRCLRDPQHVLAYCRQVYPDLQIGRVEEASRPIPMERWCGGARGSRCPHHVVIPYHCLPGEFVSEALLVPEGCKFLHQERMDECEGSAYRHHQAQEVSCLSKKKKIPGPLNSQRAPRILPQ</sequence>
<dbReference type="InterPro" id="IPR015849">
    <property type="entry name" value="Amyloid_glyco_heparin-bd"/>
</dbReference>
<dbReference type="SUPFAM" id="SSF89811">
    <property type="entry name" value="Amyloid beta a4 protein copper binding domain (domain 2)"/>
    <property type="match status" value="1"/>
</dbReference>
<dbReference type="GO" id="GO:0007417">
    <property type="term" value="P:central nervous system development"/>
    <property type="evidence" value="ECO:0007669"/>
    <property type="project" value="TreeGrafter"/>
</dbReference>